<dbReference type="EMBL" id="ML978987">
    <property type="protein sequence ID" value="KAF1925158.1"/>
    <property type="molecule type" value="Genomic_DNA"/>
</dbReference>
<evidence type="ECO:0000256" key="1">
    <source>
        <dbReference type="PROSITE-ProRule" id="PRU00723"/>
    </source>
</evidence>
<feature type="region of interest" description="Disordered" evidence="2">
    <location>
        <begin position="143"/>
        <end position="177"/>
    </location>
</feature>
<feature type="zinc finger region" description="C3H1-type" evidence="1">
    <location>
        <begin position="178"/>
        <end position="205"/>
    </location>
</feature>
<dbReference type="PROSITE" id="PS50103">
    <property type="entry name" value="ZF_C3H1"/>
    <property type="match status" value="1"/>
</dbReference>
<feature type="compositionally biased region" description="Polar residues" evidence="2">
    <location>
        <begin position="209"/>
        <end position="221"/>
    </location>
</feature>
<evidence type="ECO:0000313" key="5">
    <source>
        <dbReference type="Proteomes" id="UP000800082"/>
    </source>
</evidence>
<dbReference type="Proteomes" id="UP000800082">
    <property type="component" value="Unassembled WGS sequence"/>
</dbReference>
<dbReference type="Gene3D" id="3.30.1370.210">
    <property type="match status" value="1"/>
</dbReference>
<keyword evidence="1" id="KW-0479">Metal-binding</keyword>
<name>A0A6A5RD64_9PLEO</name>
<accession>A0A6A5RD64</accession>
<dbReference type="GO" id="GO:0008270">
    <property type="term" value="F:zinc ion binding"/>
    <property type="evidence" value="ECO:0007669"/>
    <property type="project" value="UniProtKB-KW"/>
</dbReference>
<keyword evidence="5" id="KW-1185">Reference proteome</keyword>
<sequence>MDLDAYVGICPQFQSGKGGTHVDDANHPCNKDHPYILKWNFPCPYRVQVQRTDCPFGPTGCKYVHESIILPMEQQQITLHAAPQGSGVRAAAPLQMHVQGLLNQNTITNPDAQFFLLAGNGATMDSRDSDNICKRFANKKCNGSGNGSPRIHLQNGNRPASGPSNPQQNQPQGTGKTEEQLILCIHFAAGNCRAGNTCNNSHDPHDAPTGTNNTRTPNLKQPCTHERKGPCTRA</sequence>
<evidence type="ECO:0000256" key="2">
    <source>
        <dbReference type="SAM" id="MobiDB-lite"/>
    </source>
</evidence>
<organism evidence="4 5">
    <name type="scientific">Didymella exigua CBS 183.55</name>
    <dbReference type="NCBI Taxonomy" id="1150837"/>
    <lineage>
        <taxon>Eukaryota</taxon>
        <taxon>Fungi</taxon>
        <taxon>Dikarya</taxon>
        <taxon>Ascomycota</taxon>
        <taxon>Pezizomycotina</taxon>
        <taxon>Dothideomycetes</taxon>
        <taxon>Pleosporomycetidae</taxon>
        <taxon>Pleosporales</taxon>
        <taxon>Pleosporineae</taxon>
        <taxon>Didymellaceae</taxon>
        <taxon>Didymella</taxon>
    </lineage>
</organism>
<evidence type="ECO:0000313" key="4">
    <source>
        <dbReference type="EMBL" id="KAF1925158.1"/>
    </source>
</evidence>
<gene>
    <name evidence="4" type="ORF">M421DRAFT_424181</name>
</gene>
<dbReference type="RefSeq" id="XP_033445410.1">
    <property type="nucleotide sequence ID" value="XM_033593674.1"/>
</dbReference>
<dbReference type="AlphaFoldDB" id="A0A6A5RD64"/>
<keyword evidence="1" id="KW-0862">Zinc</keyword>
<proteinExistence type="predicted"/>
<feature type="domain" description="C3H1-type" evidence="3">
    <location>
        <begin position="178"/>
        <end position="205"/>
    </location>
</feature>
<dbReference type="InterPro" id="IPR000571">
    <property type="entry name" value="Znf_CCCH"/>
</dbReference>
<feature type="compositionally biased region" description="Low complexity" evidence="2">
    <location>
        <begin position="159"/>
        <end position="173"/>
    </location>
</feature>
<feature type="region of interest" description="Disordered" evidence="2">
    <location>
        <begin position="203"/>
        <end position="234"/>
    </location>
</feature>
<feature type="non-terminal residue" evidence="4">
    <location>
        <position position="234"/>
    </location>
</feature>
<feature type="compositionally biased region" description="Basic and acidic residues" evidence="2">
    <location>
        <begin position="223"/>
        <end position="234"/>
    </location>
</feature>
<protein>
    <recommendedName>
        <fullName evidence="3">C3H1-type domain-containing protein</fullName>
    </recommendedName>
</protein>
<evidence type="ECO:0000259" key="3">
    <source>
        <dbReference type="PROSITE" id="PS50103"/>
    </source>
</evidence>
<reference evidence="4" key="1">
    <citation type="journal article" date="2020" name="Stud. Mycol.">
        <title>101 Dothideomycetes genomes: a test case for predicting lifestyles and emergence of pathogens.</title>
        <authorList>
            <person name="Haridas S."/>
            <person name="Albert R."/>
            <person name="Binder M."/>
            <person name="Bloem J."/>
            <person name="Labutti K."/>
            <person name="Salamov A."/>
            <person name="Andreopoulos B."/>
            <person name="Baker S."/>
            <person name="Barry K."/>
            <person name="Bills G."/>
            <person name="Bluhm B."/>
            <person name="Cannon C."/>
            <person name="Castanera R."/>
            <person name="Culley D."/>
            <person name="Daum C."/>
            <person name="Ezra D."/>
            <person name="Gonzalez J."/>
            <person name="Henrissat B."/>
            <person name="Kuo A."/>
            <person name="Liang C."/>
            <person name="Lipzen A."/>
            <person name="Lutzoni F."/>
            <person name="Magnuson J."/>
            <person name="Mondo S."/>
            <person name="Nolan M."/>
            <person name="Ohm R."/>
            <person name="Pangilinan J."/>
            <person name="Park H.-J."/>
            <person name="Ramirez L."/>
            <person name="Alfaro M."/>
            <person name="Sun H."/>
            <person name="Tritt A."/>
            <person name="Yoshinaga Y."/>
            <person name="Zwiers L.-H."/>
            <person name="Turgeon B."/>
            <person name="Goodwin S."/>
            <person name="Spatafora J."/>
            <person name="Crous P."/>
            <person name="Grigoriev I."/>
        </authorList>
    </citation>
    <scope>NUCLEOTIDE SEQUENCE</scope>
    <source>
        <strain evidence="4">CBS 183.55</strain>
    </source>
</reference>
<keyword evidence="1" id="KW-0863">Zinc-finger</keyword>
<dbReference type="GeneID" id="54351342"/>